<dbReference type="PANTHER" id="PTHR19290">
    <property type="entry name" value="BASIC HELIX-LOOP-HELIX PROTEIN NEUROGENIN-RELATED"/>
    <property type="match status" value="1"/>
</dbReference>
<dbReference type="Pfam" id="PF00010">
    <property type="entry name" value="HLH"/>
    <property type="match status" value="1"/>
</dbReference>
<dbReference type="Proteomes" id="UP000678393">
    <property type="component" value="Unassembled WGS sequence"/>
</dbReference>
<dbReference type="GO" id="GO:0070888">
    <property type="term" value="F:E-box binding"/>
    <property type="evidence" value="ECO:0007669"/>
    <property type="project" value="TreeGrafter"/>
</dbReference>
<feature type="compositionally biased region" description="Polar residues" evidence="1">
    <location>
        <begin position="15"/>
        <end position="24"/>
    </location>
</feature>
<evidence type="ECO:0000256" key="1">
    <source>
        <dbReference type="SAM" id="MobiDB-lite"/>
    </source>
</evidence>
<keyword evidence="4" id="KW-1185">Reference proteome</keyword>
<dbReference type="InterPro" id="IPR050359">
    <property type="entry name" value="bHLH_transcription_factors"/>
</dbReference>
<dbReference type="OrthoDB" id="10011855at2759"/>
<gene>
    <name evidence="3" type="ORF">CUNI_LOCUS11899</name>
</gene>
<name>A0A8S3ZHC7_9EUPU</name>
<dbReference type="GO" id="GO:0046983">
    <property type="term" value="F:protein dimerization activity"/>
    <property type="evidence" value="ECO:0007669"/>
    <property type="project" value="InterPro"/>
</dbReference>
<dbReference type="GO" id="GO:0000981">
    <property type="term" value="F:DNA-binding transcription factor activity, RNA polymerase II-specific"/>
    <property type="evidence" value="ECO:0007669"/>
    <property type="project" value="TreeGrafter"/>
</dbReference>
<accession>A0A8S3ZHC7</accession>
<feature type="domain" description="BHLH" evidence="2">
    <location>
        <begin position="97"/>
        <end position="151"/>
    </location>
</feature>
<dbReference type="GO" id="GO:0007423">
    <property type="term" value="P:sensory organ development"/>
    <property type="evidence" value="ECO:0007669"/>
    <property type="project" value="TreeGrafter"/>
</dbReference>
<organism evidence="3 4">
    <name type="scientific">Candidula unifasciata</name>
    <dbReference type="NCBI Taxonomy" id="100452"/>
    <lineage>
        <taxon>Eukaryota</taxon>
        <taxon>Metazoa</taxon>
        <taxon>Spiralia</taxon>
        <taxon>Lophotrochozoa</taxon>
        <taxon>Mollusca</taxon>
        <taxon>Gastropoda</taxon>
        <taxon>Heterobranchia</taxon>
        <taxon>Euthyneura</taxon>
        <taxon>Panpulmonata</taxon>
        <taxon>Eupulmonata</taxon>
        <taxon>Stylommatophora</taxon>
        <taxon>Helicina</taxon>
        <taxon>Helicoidea</taxon>
        <taxon>Geomitridae</taxon>
        <taxon>Candidula</taxon>
    </lineage>
</organism>
<protein>
    <recommendedName>
        <fullName evidence="2">BHLH domain-containing protein</fullName>
    </recommendedName>
</protein>
<dbReference type="PANTHER" id="PTHR19290:SF164">
    <property type="entry name" value="BHLH DOMAIN-CONTAINING PROTEIN"/>
    <property type="match status" value="1"/>
</dbReference>
<dbReference type="GO" id="GO:0061564">
    <property type="term" value="P:axon development"/>
    <property type="evidence" value="ECO:0007669"/>
    <property type="project" value="TreeGrafter"/>
</dbReference>
<dbReference type="SUPFAM" id="SSF47459">
    <property type="entry name" value="HLH, helix-loop-helix DNA-binding domain"/>
    <property type="match status" value="1"/>
</dbReference>
<dbReference type="EMBL" id="CAJHNH020002335">
    <property type="protein sequence ID" value="CAG5126341.1"/>
    <property type="molecule type" value="Genomic_DNA"/>
</dbReference>
<dbReference type="GO" id="GO:0045944">
    <property type="term" value="P:positive regulation of transcription by RNA polymerase II"/>
    <property type="evidence" value="ECO:0007669"/>
    <property type="project" value="TreeGrafter"/>
</dbReference>
<dbReference type="InterPro" id="IPR036638">
    <property type="entry name" value="HLH_DNA-bd_sf"/>
</dbReference>
<comment type="caution">
    <text evidence="3">The sequence shown here is derived from an EMBL/GenBank/DDBJ whole genome shotgun (WGS) entry which is preliminary data.</text>
</comment>
<evidence type="ECO:0000313" key="3">
    <source>
        <dbReference type="EMBL" id="CAG5126341.1"/>
    </source>
</evidence>
<reference evidence="3" key="1">
    <citation type="submission" date="2021-04" db="EMBL/GenBank/DDBJ databases">
        <authorList>
            <consortium name="Molecular Ecology Group"/>
        </authorList>
    </citation>
    <scope>NUCLEOTIDE SEQUENCE</scope>
</reference>
<dbReference type="Gene3D" id="4.10.280.10">
    <property type="entry name" value="Helix-loop-helix DNA-binding domain"/>
    <property type="match status" value="1"/>
</dbReference>
<feature type="region of interest" description="Disordered" evidence="1">
    <location>
        <begin position="1"/>
        <end position="30"/>
    </location>
</feature>
<evidence type="ECO:0000313" key="4">
    <source>
        <dbReference type="Proteomes" id="UP000678393"/>
    </source>
</evidence>
<dbReference type="InterPro" id="IPR011598">
    <property type="entry name" value="bHLH_dom"/>
</dbReference>
<evidence type="ECO:0000259" key="2">
    <source>
        <dbReference type="PROSITE" id="PS50888"/>
    </source>
</evidence>
<sequence>MSHSEHSLSVRRMTSPESSVNSDSDCTENIDVTDDEITGSYDAGNFTNRTSTNDAEMRSISRTGTKDGCSRLHDIYSSTHPQLRLGHHGFSGGEIRELRSKINSRERRRMHDLNSAMDSLRDSMPYAKGPSVRKLSKIATLTLAKNYIQMLNKSVEEMKQLLDNIYKSGAASQYLPQFIAHQQHFGTPNPQPLPVPSHFTLPITQQTNLSSSLHSSCLPGHLPTPNYHLPSLPNPCSLPSVYSLHYGSKHLTSANTGSIVSPARHFVRSNNVFPPIPCTCSDIHACTSTLIPRTVSESLGSTQAGIMRGSNH</sequence>
<proteinExistence type="predicted"/>
<dbReference type="PROSITE" id="PS50888">
    <property type="entry name" value="BHLH"/>
    <property type="match status" value="1"/>
</dbReference>
<dbReference type="GO" id="GO:0005634">
    <property type="term" value="C:nucleus"/>
    <property type="evidence" value="ECO:0007669"/>
    <property type="project" value="TreeGrafter"/>
</dbReference>
<dbReference type="SMART" id="SM00353">
    <property type="entry name" value="HLH"/>
    <property type="match status" value="1"/>
</dbReference>
<dbReference type="AlphaFoldDB" id="A0A8S3ZHC7"/>